<feature type="non-terminal residue" evidence="1">
    <location>
        <position position="333"/>
    </location>
</feature>
<organism evidence="1 2">
    <name type="scientific">Immersiella caudata</name>
    <dbReference type="NCBI Taxonomy" id="314043"/>
    <lineage>
        <taxon>Eukaryota</taxon>
        <taxon>Fungi</taxon>
        <taxon>Dikarya</taxon>
        <taxon>Ascomycota</taxon>
        <taxon>Pezizomycotina</taxon>
        <taxon>Sordariomycetes</taxon>
        <taxon>Sordariomycetidae</taxon>
        <taxon>Sordariales</taxon>
        <taxon>Lasiosphaeriaceae</taxon>
        <taxon>Immersiella</taxon>
    </lineage>
</organism>
<evidence type="ECO:0000313" key="1">
    <source>
        <dbReference type="EMBL" id="KAK0634132.1"/>
    </source>
</evidence>
<sequence>AFTGLQALPTCQNFFRPCQCNATPRTCGALQDCDANDCRGNYNLQDGKAYCTRNFVGCECRGNANTCGRTASCDAGNCRGSFWGNVPDPQCNGFFHGCKCLATANTCGPRQSCDSNGCEGAYDSAGVARCRRNFVGCACNPTQNTCPNILCSQCNGAFLNGVARCRERFVNCPCILSSPPGSICPTKNCWDTGCDGSQNPDSSWTCKNQWRTCPCGPAADHPTDPDPVPPTVPGPFFTSEWYCLGLHEQDFAMPTQGGSPQRWFGLTATNMLTGIRMGDVQGLTGVAPRPVRDLCGRTFNGHQVVCHGDIEQRCSDYGVATFAGRRCRTYCAA</sequence>
<name>A0AA40CD73_9PEZI</name>
<comment type="caution">
    <text evidence="1">The sequence shown here is derived from an EMBL/GenBank/DDBJ whole genome shotgun (WGS) entry which is preliminary data.</text>
</comment>
<reference evidence="1" key="1">
    <citation type="submission" date="2023-06" db="EMBL/GenBank/DDBJ databases">
        <title>Genome-scale phylogeny and comparative genomics of the fungal order Sordariales.</title>
        <authorList>
            <consortium name="Lawrence Berkeley National Laboratory"/>
            <person name="Hensen N."/>
            <person name="Bonometti L."/>
            <person name="Westerberg I."/>
            <person name="Brannstrom I.O."/>
            <person name="Guillou S."/>
            <person name="Cros-Aarteil S."/>
            <person name="Calhoun S."/>
            <person name="Haridas S."/>
            <person name="Kuo A."/>
            <person name="Mondo S."/>
            <person name="Pangilinan J."/>
            <person name="Riley R."/>
            <person name="Labutti K."/>
            <person name="Andreopoulos B."/>
            <person name="Lipzen A."/>
            <person name="Chen C."/>
            <person name="Yanf M."/>
            <person name="Daum C."/>
            <person name="Ng V."/>
            <person name="Clum A."/>
            <person name="Steindorff A."/>
            <person name="Ohm R."/>
            <person name="Martin F."/>
            <person name="Silar P."/>
            <person name="Natvig D."/>
            <person name="Lalanne C."/>
            <person name="Gautier V."/>
            <person name="Ament-Velasquez S.L."/>
            <person name="Kruys A."/>
            <person name="Hutchinson M.I."/>
            <person name="Powell A.J."/>
            <person name="Barry K."/>
            <person name="Miller A.N."/>
            <person name="Grigoriev I.V."/>
            <person name="Debuchy R."/>
            <person name="Gladieux P."/>
            <person name="Thoren M.H."/>
            <person name="Johannesson H."/>
        </authorList>
    </citation>
    <scope>NUCLEOTIDE SEQUENCE</scope>
    <source>
        <strain evidence="1">CBS 606.72</strain>
    </source>
</reference>
<evidence type="ECO:0000313" key="2">
    <source>
        <dbReference type="Proteomes" id="UP001175000"/>
    </source>
</evidence>
<dbReference type="EMBL" id="JAULSU010000001">
    <property type="protein sequence ID" value="KAK0634132.1"/>
    <property type="molecule type" value="Genomic_DNA"/>
</dbReference>
<feature type="non-terminal residue" evidence="1">
    <location>
        <position position="1"/>
    </location>
</feature>
<gene>
    <name evidence="1" type="ORF">B0T14DRAFT_409920</name>
</gene>
<dbReference type="Proteomes" id="UP001175000">
    <property type="component" value="Unassembled WGS sequence"/>
</dbReference>
<proteinExistence type="predicted"/>
<accession>A0AA40CD73</accession>
<keyword evidence="2" id="KW-1185">Reference proteome</keyword>
<dbReference type="AlphaFoldDB" id="A0AA40CD73"/>
<protein>
    <submittedName>
        <fullName evidence="1">Uncharacterized protein</fullName>
    </submittedName>
</protein>